<feature type="region of interest" description="Disordered" evidence="1">
    <location>
        <begin position="62"/>
        <end position="89"/>
    </location>
</feature>
<sequence>MAVSQDQFEIKFRLSDGSNIAPKGYPSIATLKESNLAQMAKRQGVIPKTYEHKRGEACALPQHHGSSLCHHDGVTSNSRLKHTARTVRK</sequence>
<proteinExistence type="predicted"/>
<gene>
    <name evidence="2" type="ORF">TanjilG_23150</name>
    <name evidence="3" type="ORF">TanjilG_23152</name>
</gene>
<dbReference type="EMBL" id="CM007362">
    <property type="protein sequence ID" value="OIW16648.1"/>
    <property type="molecule type" value="Genomic_DNA"/>
</dbReference>
<dbReference type="EMBL" id="CM007362">
    <property type="protein sequence ID" value="OIW16650.1"/>
    <property type="molecule type" value="Genomic_DNA"/>
</dbReference>
<protein>
    <submittedName>
        <fullName evidence="3">Uncharacterized protein</fullName>
    </submittedName>
</protein>
<reference evidence="3 4" key="1">
    <citation type="journal article" date="2017" name="Plant Biotechnol. J.">
        <title>A comprehensive draft genome sequence for lupin (Lupinus angustifolius), an emerging health food: insights into plant-microbe interactions and legume evolution.</title>
        <authorList>
            <person name="Hane J.K."/>
            <person name="Ming Y."/>
            <person name="Kamphuis L.G."/>
            <person name="Nelson M.N."/>
            <person name="Garg G."/>
            <person name="Atkins C.A."/>
            <person name="Bayer P.E."/>
            <person name="Bravo A."/>
            <person name="Bringans S."/>
            <person name="Cannon S."/>
            <person name="Edwards D."/>
            <person name="Foley R."/>
            <person name="Gao L.L."/>
            <person name="Harrison M.J."/>
            <person name="Huang W."/>
            <person name="Hurgobin B."/>
            <person name="Li S."/>
            <person name="Liu C.W."/>
            <person name="McGrath A."/>
            <person name="Morahan G."/>
            <person name="Murray J."/>
            <person name="Weller J."/>
            <person name="Jian J."/>
            <person name="Singh K.B."/>
        </authorList>
    </citation>
    <scope>NUCLEOTIDE SEQUENCE [LARGE SCALE GENOMIC DNA]</scope>
    <source>
        <strain evidence="4">cv. Tanjil</strain>
        <tissue evidence="3">Whole plant</tissue>
    </source>
</reference>
<dbReference type="Gene3D" id="3.10.20.90">
    <property type="entry name" value="Phosphatidylinositol 3-kinase Catalytic Subunit, Chain A, domain 1"/>
    <property type="match status" value="1"/>
</dbReference>
<accession>A0A1J7IDH8</accession>
<name>A0A1J7IDH8_LUPAN</name>
<organism evidence="3 4">
    <name type="scientific">Lupinus angustifolius</name>
    <name type="common">Narrow-leaved blue lupine</name>
    <dbReference type="NCBI Taxonomy" id="3871"/>
    <lineage>
        <taxon>Eukaryota</taxon>
        <taxon>Viridiplantae</taxon>
        <taxon>Streptophyta</taxon>
        <taxon>Embryophyta</taxon>
        <taxon>Tracheophyta</taxon>
        <taxon>Spermatophyta</taxon>
        <taxon>Magnoliopsida</taxon>
        <taxon>eudicotyledons</taxon>
        <taxon>Gunneridae</taxon>
        <taxon>Pentapetalae</taxon>
        <taxon>rosids</taxon>
        <taxon>fabids</taxon>
        <taxon>Fabales</taxon>
        <taxon>Fabaceae</taxon>
        <taxon>Papilionoideae</taxon>
        <taxon>50 kb inversion clade</taxon>
        <taxon>genistoids sensu lato</taxon>
        <taxon>core genistoids</taxon>
        <taxon>Genisteae</taxon>
        <taxon>Lupinus</taxon>
    </lineage>
</organism>
<evidence type="ECO:0000313" key="2">
    <source>
        <dbReference type="EMBL" id="OIW16648.1"/>
    </source>
</evidence>
<dbReference type="Proteomes" id="UP000188354">
    <property type="component" value="Chromosome LG02"/>
</dbReference>
<dbReference type="Gramene" id="OIW16648">
    <property type="protein sequence ID" value="OIW16648"/>
    <property type="gene ID" value="TanjilG_23150"/>
</dbReference>
<feature type="compositionally biased region" description="Basic residues" evidence="1">
    <location>
        <begin position="79"/>
        <end position="89"/>
    </location>
</feature>
<evidence type="ECO:0000256" key="1">
    <source>
        <dbReference type="SAM" id="MobiDB-lite"/>
    </source>
</evidence>
<evidence type="ECO:0000313" key="4">
    <source>
        <dbReference type="Proteomes" id="UP000188354"/>
    </source>
</evidence>
<dbReference type="AlphaFoldDB" id="A0A1J7IDH8"/>
<dbReference type="Gramene" id="OIW16650">
    <property type="protein sequence ID" value="OIW16650"/>
    <property type="gene ID" value="TanjilG_23152"/>
</dbReference>
<keyword evidence="4" id="KW-1185">Reference proteome</keyword>
<evidence type="ECO:0000313" key="3">
    <source>
        <dbReference type="EMBL" id="OIW16650.1"/>
    </source>
</evidence>